<keyword evidence="6" id="KW-0720">Serine protease</keyword>
<accession>A0A974WHG5</accession>
<dbReference type="InterPro" id="IPR043504">
    <property type="entry name" value="Peptidase_S1_PA_chymotrypsin"/>
</dbReference>
<gene>
    <name evidence="10" type="ORF">JR347_03675</name>
</gene>
<dbReference type="EMBL" id="CP070608">
    <property type="protein sequence ID" value="QSE98190.1"/>
    <property type="molecule type" value="Genomic_DNA"/>
</dbReference>
<dbReference type="SUPFAM" id="SSF50494">
    <property type="entry name" value="Trypsin-like serine proteases"/>
    <property type="match status" value="1"/>
</dbReference>
<dbReference type="NCBIfam" id="TIGR02037">
    <property type="entry name" value="degP_htrA_DO"/>
    <property type="match status" value="1"/>
</dbReference>
<feature type="domain" description="PDZ" evidence="9">
    <location>
        <begin position="287"/>
        <end position="378"/>
    </location>
</feature>
<protein>
    <submittedName>
        <fullName evidence="10">Do family serine endopeptidase</fullName>
    </submittedName>
</protein>
<dbReference type="RefSeq" id="WP_205722698.1">
    <property type="nucleotide sequence ID" value="NZ_CP070608.1"/>
</dbReference>
<proteinExistence type="inferred from homology"/>
<dbReference type="Gene3D" id="2.40.10.10">
    <property type="entry name" value="Trypsin-like serine proteases"/>
    <property type="match status" value="2"/>
</dbReference>
<dbReference type="KEGG" id="fuv:JR347_03675"/>
<evidence type="ECO:0000256" key="7">
    <source>
        <dbReference type="PIRSR" id="PIRSR611782-1"/>
    </source>
</evidence>
<evidence type="ECO:0000256" key="5">
    <source>
        <dbReference type="ARBA" id="ARBA00022801"/>
    </source>
</evidence>
<evidence type="ECO:0000256" key="8">
    <source>
        <dbReference type="PIRSR" id="PIRSR611782-2"/>
    </source>
</evidence>
<keyword evidence="2" id="KW-0645">Protease</keyword>
<keyword evidence="3" id="KW-0732">Signal</keyword>
<dbReference type="InterPro" id="IPR001940">
    <property type="entry name" value="Peptidase_S1C"/>
</dbReference>
<sequence length="495" mass="53054">MNSKNFGSLVLAAIMGSAITVGSYQIMNPNDAVQIEHVNSTPAIQAKYNTDTKVVEVPANFTDAAEKVMDAVVHIRSTQNARQSARGNEYNQIPEQFRDFFGPFFRDDRGYRQGPRVGSGSGVIISKEGYIVTNNHVIDNADDLEVTLHNNKSFKATVIGTDPTTDLALIKIDDESLPFLALTNSDEAKVGEWVLAVGNPFNLNSTVTAGIISAKGRNIGIIGDSTSIESFIQTDAAVNPGNSGGALVNLNGDLVGINTAIASPTRAYSGYSFAVPSNIVSKVVEDLITYGAVQRGWLGITIQNVNSALAKQNDLDVNVGAFVAGFAEESGAKKAGIKEGDVIVAVDGREIVTTSNLIGYVGSKRPGDKVNLKVNRAGKEMNFDVVLKNREGNTKIVREEKSELLLSLGIDLEDLSNKELKELDIDAGVKVKSIRAGKVSRFTDMREGFIITKIDGNSVSSKDEVVSILSSKEGGILIEGIYDKNSETFYYGLGM</sequence>
<comment type="similarity">
    <text evidence="1">Belongs to the peptidase S1C family.</text>
</comment>
<dbReference type="SUPFAM" id="SSF50156">
    <property type="entry name" value="PDZ domain-like"/>
    <property type="match status" value="2"/>
</dbReference>
<dbReference type="Gene3D" id="2.30.42.10">
    <property type="match status" value="2"/>
</dbReference>
<evidence type="ECO:0000313" key="10">
    <source>
        <dbReference type="EMBL" id="QSE98190.1"/>
    </source>
</evidence>
<dbReference type="Pfam" id="PF13180">
    <property type="entry name" value="PDZ_2"/>
    <property type="match status" value="1"/>
</dbReference>
<dbReference type="InterPro" id="IPR011782">
    <property type="entry name" value="Pept_S1C_Do"/>
</dbReference>
<evidence type="ECO:0000256" key="1">
    <source>
        <dbReference type="ARBA" id="ARBA00010541"/>
    </source>
</evidence>
<dbReference type="PROSITE" id="PS50106">
    <property type="entry name" value="PDZ"/>
    <property type="match status" value="1"/>
</dbReference>
<evidence type="ECO:0000256" key="2">
    <source>
        <dbReference type="ARBA" id="ARBA00022670"/>
    </source>
</evidence>
<feature type="active site" description="Charge relay system" evidence="7">
    <location>
        <position position="166"/>
    </location>
</feature>
<evidence type="ECO:0000259" key="9">
    <source>
        <dbReference type="PROSITE" id="PS50106"/>
    </source>
</evidence>
<feature type="active site" description="Charge relay system" evidence="7">
    <location>
        <position position="243"/>
    </location>
</feature>
<dbReference type="PANTHER" id="PTHR22939:SF129">
    <property type="entry name" value="SERINE PROTEASE HTRA2, MITOCHONDRIAL"/>
    <property type="match status" value="1"/>
</dbReference>
<organism evidence="10 11">
    <name type="scientific">Fulvivirga lutea</name>
    <dbReference type="NCBI Taxonomy" id="2810512"/>
    <lineage>
        <taxon>Bacteria</taxon>
        <taxon>Pseudomonadati</taxon>
        <taxon>Bacteroidota</taxon>
        <taxon>Cytophagia</taxon>
        <taxon>Cytophagales</taxon>
        <taxon>Fulvivirgaceae</taxon>
        <taxon>Fulvivirga</taxon>
    </lineage>
</organism>
<dbReference type="Proteomes" id="UP000662783">
    <property type="component" value="Chromosome"/>
</dbReference>
<feature type="binding site" evidence="8">
    <location>
        <position position="136"/>
    </location>
    <ligand>
        <name>substrate</name>
    </ligand>
</feature>
<evidence type="ECO:0000256" key="4">
    <source>
        <dbReference type="ARBA" id="ARBA00022737"/>
    </source>
</evidence>
<keyword evidence="4" id="KW-0677">Repeat</keyword>
<evidence type="ECO:0000313" key="11">
    <source>
        <dbReference type="Proteomes" id="UP000662783"/>
    </source>
</evidence>
<dbReference type="PRINTS" id="PR00834">
    <property type="entry name" value="PROTEASES2C"/>
</dbReference>
<evidence type="ECO:0000256" key="6">
    <source>
        <dbReference type="ARBA" id="ARBA00022825"/>
    </source>
</evidence>
<feature type="binding site" evidence="8">
    <location>
        <begin position="241"/>
        <end position="243"/>
    </location>
    <ligand>
        <name>substrate</name>
    </ligand>
</feature>
<name>A0A974WHG5_9BACT</name>
<reference evidence="10" key="1">
    <citation type="submission" date="2021-02" db="EMBL/GenBank/DDBJ databases">
        <title>Fulvivirga sp. S481 isolated from sea water.</title>
        <authorList>
            <person name="Bae S.S."/>
            <person name="Baek K."/>
        </authorList>
    </citation>
    <scope>NUCLEOTIDE SEQUENCE</scope>
    <source>
        <strain evidence="10">S481</strain>
    </source>
</reference>
<dbReference type="InterPro" id="IPR036034">
    <property type="entry name" value="PDZ_sf"/>
</dbReference>
<dbReference type="InterPro" id="IPR001478">
    <property type="entry name" value="PDZ"/>
</dbReference>
<dbReference type="PANTHER" id="PTHR22939">
    <property type="entry name" value="SERINE PROTEASE FAMILY S1C HTRA-RELATED"/>
    <property type="match status" value="1"/>
</dbReference>
<keyword evidence="5" id="KW-0378">Hydrolase</keyword>
<keyword evidence="11" id="KW-1185">Reference proteome</keyword>
<dbReference type="GO" id="GO:0004252">
    <property type="term" value="F:serine-type endopeptidase activity"/>
    <property type="evidence" value="ECO:0007669"/>
    <property type="project" value="InterPro"/>
</dbReference>
<dbReference type="SMART" id="SM00228">
    <property type="entry name" value="PDZ"/>
    <property type="match status" value="2"/>
</dbReference>
<evidence type="ECO:0000256" key="3">
    <source>
        <dbReference type="ARBA" id="ARBA00022729"/>
    </source>
</evidence>
<feature type="active site" description="Charge relay system" evidence="7">
    <location>
        <position position="136"/>
    </location>
</feature>
<dbReference type="AlphaFoldDB" id="A0A974WHG5"/>
<feature type="binding site" evidence="8">
    <location>
        <position position="166"/>
    </location>
    <ligand>
        <name>substrate</name>
    </ligand>
</feature>
<dbReference type="GO" id="GO:0006508">
    <property type="term" value="P:proteolysis"/>
    <property type="evidence" value="ECO:0007669"/>
    <property type="project" value="UniProtKB-KW"/>
</dbReference>
<dbReference type="Pfam" id="PF13365">
    <property type="entry name" value="Trypsin_2"/>
    <property type="match status" value="1"/>
</dbReference>
<dbReference type="InterPro" id="IPR009003">
    <property type="entry name" value="Peptidase_S1_PA"/>
</dbReference>